<proteinExistence type="predicted"/>
<accession>A0A7Z7IQE2</accession>
<dbReference type="EMBL" id="OCTY01000002">
    <property type="protein sequence ID" value="SOJ57905.1"/>
    <property type="molecule type" value="Genomic_DNA"/>
</dbReference>
<evidence type="ECO:0000256" key="1">
    <source>
        <dbReference type="SAM" id="MobiDB-lite"/>
    </source>
</evidence>
<evidence type="ECO:0000313" key="3">
    <source>
        <dbReference type="Proteomes" id="UP000554965"/>
    </source>
</evidence>
<sequence length="50" mass="5750">MGREITQRGQVDVTYVKRGQVAAITRLRPEPSQRAKEAVVRAAERRRDSR</sequence>
<organism evidence="2 3">
    <name type="scientific">Mycobacterium simulans</name>
    <dbReference type="NCBI Taxonomy" id="627089"/>
    <lineage>
        <taxon>Bacteria</taxon>
        <taxon>Bacillati</taxon>
        <taxon>Actinomycetota</taxon>
        <taxon>Actinomycetes</taxon>
        <taxon>Mycobacteriales</taxon>
        <taxon>Mycobacteriaceae</taxon>
        <taxon>Mycobacterium</taxon>
    </lineage>
</organism>
<dbReference type="Proteomes" id="UP000554965">
    <property type="component" value="Unassembled WGS sequence"/>
</dbReference>
<evidence type="ECO:0000313" key="2">
    <source>
        <dbReference type="EMBL" id="SOJ57905.1"/>
    </source>
</evidence>
<comment type="caution">
    <text evidence="2">The sequence shown here is derived from an EMBL/GenBank/DDBJ whole genome shotgun (WGS) entry which is preliminary data.</text>
</comment>
<feature type="region of interest" description="Disordered" evidence="1">
    <location>
        <begin position="29"/>
        <end position="50"/>
    </location>
</feature>
<name>A0A7Z7IQE2_9MYCO</name>
<protein>
    <submittedName>
        <fullName evidence="2">Uncharacterized protein</fullName>
    </submittedName>
</protein>
<dbReference type="AlphaFoldDB" id="A0A7Z7IQE2"/>
<reference evidence="2 3" key="1">
    <citation type="submission" date="2017-10" db="EMBL/GenBank/DDBJ databases">
        <authorList>
            <consortium name="Urmite Genomes"/>
        </authorList>
    </citation>
    <scope>NUCLEOTIDE SEQUENCE [LARGE SCALE GENOMIC DNA]</scope>
    <source>
        <strain evidence="2 3">FB-527</strain>
    </source>
</reference>
<keyword evidence="3" id="KW-1185">Reference proteome</keyword>
<gene>
    <name evidence="2" type="ORF">MSIMFB_05383</name>
</gene>